<feature type="domain" description="Tyrosine-protein phosphatase" evidence="2">
    <location>
        <begin position="133"/>
        <end position="362"/>
    </location>
</feature>
<dbReference type="SMR" id="A0A7I8WUC4"/>
<evidence type="ECO:0000259" key="3">
    <source>
        <dbReference type="PROSITE" id="PS50056"/>
    </source>
</evidence>
<feature type="region of interest" description="Disordered" evidence="1">
    <location>
        <begin position="27"/>
        <end position="52"/>
    </location>
</feature>
<dbReference type="InterPro" id="IPR003595">
    <property type="entry name" value="Tyr_Pase_cat"/>
</dbReference>
<organism evidence="4 5">
    <name type="scientific">Bursaphelenchus xylophilus</name>
    <name type="common">Pinewood nematode worm</name>
    <name type="synonym">Aphelenchoides xylophilus</name>
    <dbReference type="NCBI Taxonomy" id="6326"/>
    <lineage>
        <taxon>Eukaryota</taxon>
        <taxon>Metazoa</taxon>
        <taxon>Ecdysozoa</taxon>
        <taxon>Nematoda</taxon>
        <taxon>Chromadorea</taxon>
        <taxon>Rhabditida</taxon>
        <taxon>Tylenchina</taxon>
        <taxon>Tylenchomorpha</taxon>
        <taxon>Aphelenchoidea</taxon>
        <taxon>Aphelenchoididae</taxon>
        <taxon>Bursaphelenchus</taxon>
    </lineage>
</organism>
<dbReference type="Proteomes" id="UP000659654">
    <property type="component" value="Unassembled WGS sequence"/>
</dbReference>
<dbReference type="PANTHER" id="PTHR46163">
    <property type="entry name" value="TYROSINE-PROTEIN PHOSPHATASE-RELATED"/>
    <property type="match status" value="1"/>
</dbReference>
<reference evidence="4" key="1">
    <citation type="submission" date="2020-09" db="EMBL/GenBank/DDBJ databases">
        <authorList>
            <person name="Kikuchi T."/>
        </authorList>
    </citation>
    <scope>NUCLEOTIDE SEQUENCE</scope>
    <source>
        <strain evidence="4">Ka4C1</strain>
    </source>
</reference>
<name>A0A7I8WUC4_BURXY</name>
<dbReference type="SUPFAM" id="SSF52799">
    <property type="entry name" value="(Phosphotyrosine protein) phosphatases II"/>
    <property type="match status" value="1"/>
</dbReference>
<dbReference type="InterPro" id="IPR029021">
    <property type="entry name" value="Prot-tyrosine_phosphatase-like"/>
</dbReference>
<evidence type="ECO:0000256" key="1">
    <source>
        <dbReference type="SAM" id="MobiDB-lite"/>
    </source>
</evidence>
<dbReference type="SMART" id="SM00404">
    <property type="entry name" value="PTPc_motif"/>
    <property type="match status" value="1"/>
</dbReference>
<dbReference type="GO" id="GO:0004725">
    <property type="term" value="F:protein tyrosine phosphatase activity"/>
    <property type="evidence" value="ECO:0007669"/>
    <property type="project" value="InterPro"/>
</dbReference>
<keyword evidence="5" id="KW-1185">Reference proteome</keyword>
<dbReference type="Proteomes" id="UP000582659">
    <property type="component" value="Unassembled WGS sequence"/>
</dbReference>
<dbReference type="EMBL" id="CAJFDI010000004">
    <property type="protein sequence ID" value="CAD5226906.1"/>
    <property type="molecule type" value="Genomic_DNA"/>
</dbReference>
<dbReference type="InterPro" id="IPR000242">
    <property type="entry name" value="PTP_cat"/>
</dbReference>
<dbReference type="PROSITE" id="PS00383">
    <property type="entry name" value="TYR_PHOSPHATASE_1"/>
    <property type="match status" value="1"/>
</dbReference>
<dbReference type="Gene3D" id="3.90.190.10">
    <property type="entry name" value="Protein tyrosine phosphatase superfamily"/>
    <property type="match status" value="1"/>
</dbReference>
<evidence type="ECO:0000259" key="2">
    <source>
        <dbReference type="PROSITE" id="PS50055"/>
    </source>
</evidence>
<comment type="caution">
    <text evidence="4">The sequence shown here is derived from an EMBL/GenBank/DDBJ whole genome shotgun (WGS) entry which is preliminary data.</text>
</comment>
<protein>
    <submittedName>
        <fullName evidence="4">(pine wood nematode) hypothetical protein</fullName>
    </submittedName>
</protein>
<dbReference type="InterPro" id="IPR016130">
    <property type="entry name" value="Tyr_Pase_AS"/>
</dbReference>
<dbReference type="PROSITE" id="PS50056">
    <property type="entry name" value="TYR_PHOSPHATASE_2"/>
    <property type="match status" value="1"/>
</dbReference>
<dbReference type="Pfam" id="PF00102">
    <property type="entry name" value="Y_phosphatase"/>
    <property type="match status" value="1"/>
</dbReference>
<sequence length="401" mass="45479">MDSSLFSRDPLPEAAAFRLCTRGIMARGSAEKGRKSRTTIGTRRGETRGRGGLARRKYTEGANRCSVEKQTTTNNEAPRVAIAAKFVHKGLPKDSGNSEHSKPGNSKQAACKLWFDQVYDLGLPKLRKEFVHKIKLSNPDGAHEACMAEANFKKDDYIHASAVEVHSELTYICAQGPMENTVAQFWLMCIQEDVRVILQLCQNTEDGKEKCSEYMTGGKLDWVTYGPVQVKQVDYQKNVAGTKKVNRTKIQVKFNDKVHSCTHLLYAGWPDHGVPESVATCREVRNLVHKYYEKKPIVIHCSAGVGRTGTFVAIEMVCYKLMHEENANFTMLELVKNLREQRMHAVQNDQQYCFIIRCVIEILVAEDCLSRNPRVIQFIQDFEEMVERKKKQRAAKAVEKD</sequence>
<evidence type="ECO:0000313" key="4">
    <source>
        <dbReference type="EMBL" id="CAD5226906.1"/>
    </source>
</evidence>
<dbReference type="CDD" id="cd00047">
    <property type="entry name" value="PTPc"/>
    <property type="match status" value="1"/>
</dbReference>
<dbReference type="AlphaFoldDB" id="A0A7I8WUC4"/>
<dbReference type="OrthoDB" id="8609993at2759"/>
<gene>
    <name evidence="4" type="ORF">BXYJ_LOCUS9451</name>
</gene>
<dbReference type="EMBL" id="CAJFCV020000004">
    <property type="protein sequence ID" value="CAG9116486.1"/>
    <property type="molecule type" value="Genomic_DNA"/>
</dbReference>
<dbReference type="InterPro" id="IPR052782">
    <property type="entry name" value="Oocyte-zygote_transition_reg"/>
</dbReference>
<accession>A0A7I8WUC4</accession>
<dbReference type="SMART" id="SM00194">
    <property type="entry name" value="PTPc"/>
    <property type="match status" value="1"/>
</dbReference>
<dbReference type="PRINTS" id="PR00700">
    <property type="entry name" value="PRTYPHPHTASE"/>
</dbReference>
<dbReference type="InterPro" id="IPR000387">
    <property type="entry name" value="Tyr_Pase_dom"/>
</dbReference>
<feature type="domain" description="Tyrosine specific protein phosphatases" evidence="3">
    <location>
        <begin position="282"/>
        <end position="353"/>
    </location>
</feature>
<dbReference type="PROSITE" id="PS50055">
    <property type="entry name" value="TYR_PHOSPHATASE_PTP"/>
    <property type="match status" value="1"/>
</dbReference>
<proteinExistence type="predicted"/>
<evidence type="ECO:0000313" key="5">
    <source>
        <dbReference type="Proteomes" id="UP000659654"/>
    </source>
</evidence>